<dbReference type="EMBL" id="JH795460">
    <property type="protein sequence ID" value="ELQ59490.1"/>
    <property type="molecule type" value="Genomic_DNA"/>
</dbReference>
<protein>
    <submittedName>
        <fullName evidence="2">Uncharacterized protein</fullName>
    </submittedName>
</protein>
<sequence>MSTDGDFIQVYPPVPGQNKFRGHMLTEPIGLSATTIAFPMINVPRGQGHLYDPRRGGRGQEIPAGQYRLL</sequence>
<accession>L7IW51</accession>
<gene>
    <name evidence="2" type="ORF">OOW_P131scaffold01353g1</name>
</gene>
<evidence type="ECO:0000256" key="1">
    <source>
        <dbReference type="SAM" id="MobiDB-lite"/>
    </source>
</evidence>
<proteinExistence type="predicted"/>
<name>L7IW51_PYRO1</name>
<feature type="region of interest" description="Disordered" evidence="1">
    <location>
        <begin position="49"/>
        <end position="70"/>
    </location>
</feature>
<reference evidence="2" key="1">
    <citation type="journal article" date="2012" name="PLoS Genet.">
        <title>Comparative analysis of the genomes of two field isolates of the rice blast fungus Magnaporthe oryzae.</title>
        <authorList>
            <person name="Xue M."/>
            <person name="Yang J."/>
            <person name="Li Z."/>
            <person name="Hu S."/>
            <person name="Yao N."/>
            <person name="Dean R.A."/>
            <person name="Zhao W."/>
            <person name="Shen M."/>
            <person name="Zhang H."/>
            <person name="Li C."/>
            <person name="Liu L."/>
            <person name="Cao L."/>
            <person name="Xu X."/>
            <person name="Xing Y."/>
            <person name="Hsiang T."/>
            <person name="Zhang Z."/>
            <person name="Xu J.R."/>
            <person name="Peng Y.L."/>
        </authorList>
    </citation>
    <scope>NUCLEOTIDE SEQUENCE [LARGE SCALE GENOMIC DNA]</scope>
    <source>
        <strain evidence="2">P131</strain>
    </source>
</reference>
<organism>
    <name type="scientific">Pyricularia oryzae (strain P131)</name>
    <name type="common">Rice blast fungus</name>
    <name type="synonym">Magnaporthe oryzae</name>
    <dbReference type="NCBI Taxonomy" id="1143193"/>
    <lineage>
        <taxon>Eukaryota</taxon>
        <taxon>Fungi</taxon>
        <taxon>Dikarya</taxon>
        <taxon>Ascomycota</taxon>
        <taxon>Pezizomycotina</taxon>
        <taxon>Sordariomycetes</taxon>
        <taxon>Sordariomycetidae</taxon>
        <taxon>Magnaporthales</taxon>
        <taxon>Pyriculariaceae</taxon>
        <taxon>Pyricularia</taxon>
    </lineage>
</organism>
<dbReference type="AlphaFoldDB" id="L7IW51"/>
<evidence type="ECO:0000313" key="2">
    <source>
        <dbReference type="EMBL" id="ELQ59490.1"/>
    </source>
</evidence>